<organism evidence="2 3">
    <name type="scientific">Nitrosomonas mobilis</name>
    <dbReference type="NCBI Taxonomy" id="51642"/>
    <lineage>
        <taxon>Bacteria</taxon>
        <taxon>Pseudomonadati</taxon>
        <taxon>Pseudomonadota</taxon>
        <taxon>Betaproteobacteria</taxon>
        <taxon>Nitrosomonadales</taxon>
        <taxon>Nitrosomonadaceae</taxon>
        <taxon>Nitrosomonas</taxon>
    </lineage>
</organism>
<dbReference type="RefSeq" id="WP_090284641.1">
    <property type="nucleotide sequence ID" value="NZ_FMWO01000034.1"/>
</dbReference>
<dbReference type="NCBIfam" id="NF033547">
    <property type="entry name" value="transpos_IS1595"/>
    <property type="match status" value="1"/>
</dbReference>
<sequence>MKAADFREWLEKISQLNRRQKEQAKHYLSEAKPQAVVVKYLEDSFEPSCPACQADRPHRWGHQAGLQRFRCCLCKHTFTAISGTPLARLRHKQWLNYSAALIEGLTVRASGRQCGIDKNTSFRWRHRFLTLPAATKANHLQGIIEADETFFHSSCKGQRHLNRPPRKRGKQIHVRGTGKDQVPVLVVRDRSGATADFMLNALDKKTIEPPLRAILAKDAIFCSDGAAVYRSVAHSLGITHRPVNLSAGIPVIAGVYHIQNVNACDSRLKQWMKRFHGVAAKYLENYLGWRRWLERWGGHNSPIIGLQAALGRENQFQLLMQT</sequence>
<dbReference type="Pfam" id="PF12762">
    <property type="entry name" value="DDE_Tnp_IS1595"/>
    <property type="match status" value="1"/>
</dbReference>
<dbReference type="STRING" id="51642.NSMM_280004"/>
<reference evidence="2 3" key="1">
    <citation type="submission" date="2016-10" db="EMBL/GenBank/DDBJ databases">
        <authorList>
            <person name="de Groot N.N."/>
        </authorList>
    </citation>
    <scope>NUCLEOTIDE SEQUENCE [LARGE SCALE GENOMIC DNA]</scope>
    <source>
        <strain evidence="2">1</strain>
    </source>
</reference>
<evidence type="ECO:0000313" key="2">
    <source>
        <dbReference type="EMBL" id="SCZ84834.1"/>
    </source>
</evidence>
<dbReference type="Proteomes" id="UP000198729">
    <property type="component" value="Unassembled WGS sequence"/>
</dbReference>
<dbReference type="AlphaFoldDB" id="A0A1G5SCB1"/>
<gene>
    <name evidence="2" type="ORF">NSMM_280004</name>
</gene>
<protein>
    <submittedName>
        <fullName evidence="2">Transposase</fullName>
    </submittedName>
</protein>
<evidence type="ECO:0000259" key="1">
    <source>
        <dbReference type="SMART" id="SM01126"/>
    </source>
</evidence>
<feature type="domain" description="ISXO2-like transposase" evidence="1">
    <location>
        <begin position="139"/>
        <end position="295"/>
    </location>
</feature>
<dbReference type="SMART" id="SM01126">
    <property type="entry name" value="DDE_Tnp_IS1595"/>
    <property type="match status" value="1"/>
</dbReference>
<dbReference type="InterPro" id="IPR024445">
    <property type="entry name" value="Tnp_ISXO2-like"/>
</dbReference>
<evidence type="ECO:0000313" key="3">
    <source>
        <dbReference type="Proteomes" id="UP000198729"/>
    </source>
</evidence>
<name>A0A1G5SCB1_9PROT</name>
<dbReference type="OrthoDB" id="8964415at2"/>
<dbReference type="InterPro" id="IPR051354">
    <property type="entry name" value="Transposase_27_IS1"/>
</dbReference>
<dbReference type="PANTHER" id="PTHR33293:SF1">
    <property type="entry name" value="INSERTION ELEMENT IS1 1 PROTEIN INSB-RELATED"/>
    <property type="match status" value="1"/>
</dbReference>
<dbReference type="PANTHER" id="PTHR33293">
    <property type="entry name" value="INSERTION ELEMENT IS1 1 PROTEIN INSB-RELATED"/>
    <property type="match status" value="1"/>
</dbReference>
<dbReference type="EMBL" id="FMWO01000034">
    <property type="protein sequence ID" value="SCZ84834.1"/>
    <property type="molecule type" value="Genomic_DNA"/>
</dbReference>
<proteinExistence type="predicted"/>
<accession>A0A1G5SCB1</accession>
<keyword evidence="3" id="KW-1185">Reference proteome</keyword>